<organism evidence="1 2">
    <name type="scientific">Candidatus Magnetobacterium bavaricum</name>
    <dbReference type="NCBI Taxonomy" id="29290"/>
    <lineage>
        <taxon>Bacteria</taxon>
        <taxon>Pseudomonadati</taxon>
        <taxon>Nitrospirota</taxon>
        <taxon>Thermodesulfovibrionia</taxon>
        <taxon>Thermodesulfovibrionales</taxon>
        <taxon>Candidatus Magnetobacteriaceae</taxon>
        <taxon>Candidatus Magnetobacterium</taxon>
    </lineage>
</organism>
<protein>
    <submittedName>
        <fullName evidence="1">Uncharacterized protein</fullName>
    </submittedName>
</protein>
<sequence length="73" mass="8117">MSGFKPLLTLIIWHCYYALVMRPRFNGALPQKHLDLDATDVLLSGNCIVKSNKQAEPLARLLILETKSSFSGA</sequence>
<evidence type="ECO:0000313" key="2">
    <source>
        <dbReference type="Proteomes" id="UP000033423"/>
    </source>
</evidence>
<accession>A0A0F3GXF9</accession>
<reference evidence="1 2" key="1">
    <citation type="submission" date="2015-02" db="EMBL/GenBank/DDBJ databases">
        <title>Single-cell genomics of uncultivated deep-branching MTB reveals a conserved set of magnetosome genes.</title>
        <authorList>
            <person name="Kolinko S."/>
            <person name="Richter M."/>
            <person name="Glockner F.O."/>
            <person name="Brachmann A."/>
            <person name="Schuler D."/>
        </authorList>
    </citation>
    <scope>NUCLEOTIDE SEQUENCE [LARGE SCALE GENOMIC DNA]</scope>
    <source>
        <strain evidence="1">TM-1</strain>
    </source>
</reference>
<dbReference type="AlphaFoldDB" id="A0A0F3GXF9"/>
<evidence type="ECO:0000313" key="1">
    <source>
        <dbReference type="EMBL" id="KJU86586.1"/>
    </source>
</evidence>
<dbReference type="Proteomes" id="UP000033423">
    <property type="component" value="Unassembled WGS sequence"/>
</dbReference>
<gene>
    <name evidence="1" type="ORF">MBAV_001221</name>
</gene>
<name>A0A0F3GXF9_9BACT</name>
<keyword evidence="2" id="KW-1185">Reference proteome</keyword>
<proteinExistence type="predicted"/>
<dbReference type="EMBL" id="LACI01000538">
    <property type="protein sequence ID" value="KJU86586.1"/>
    <property type="molecule type" value="Genomic_DNA"/>
</dbReference>
<comment type="caution">
    <text evidence="1">The sequence shown here is derived from an EMBL/GenBank/DDBJ whole genome shotgun (WGS) entry which is preliminary data.</text>
</comment>